<dbReference type="EMBL" id="FOKO01000002">
    <property type="protein sequence ID" value="SFC03899.1"/>
    <property type="molecule type" value="Genomic_DNA"/>
</dbReference>
<dbReference type="InterPro" id="IPR051934">
    <property type="entry name" value="Phage_Tail_Fiber_Structural"/>
</dbReference>
<feature type="domain" description="BIG2" evidence="2">
    <location>
        <begin position="413"/>
        <end position="489"/>
    </location>
</feature>
<dbReference type="SUPFAM" id="SSF49373">
    <property type="entry name" value="Invasin/intimin cell-adhesion fragments"/>
    <property type="match status" value="1"/>
</dbReference>
<dbReference type="InterPro" id="IPR037053">
    <property type="entry name" value="Phage_tail_collar_dom_sf"/>
</dbReference>
<dbReference type="Proteomes" id="UP000182314">
    <property type="component" value="Unassembled WGS sequence"/>
</dbReference>
<dbReference type="Gene3D" id="2.60.40.1080">
    <property type="match status" value="2"/>
</dbReference>
<proteinExistence type="predicted"/>
<dbReference type="InterPro" id="IPR003343">
    <property type="entry name" value="Big_2"/>
</dbReference>
<dbReference type="InterPro" id="IPR011083">
    <property type="entry name" value="Phage_tail_collar_dom"/>
</dbReference>
<evidence type="ECO:0000313" key="3">
    <source>
        <dbReference type="EMBL" id="ANI83279.1"/>
    </source>
</evidence>
<feature type="domain" description="BIG2" evidence="2">
    <location>
        <begin position="328"/>
        <end position="408"/>
    </location>
</feature>
<reference evidence="4 6" key="1">
    <citation type="submission" date="2016-10" db="EMBL/GenBank/DDBJ databases">
        <authorList>
            <person name="Varghese N."/>
            <person name="Submissions S."/>
        </authorList>
    </citation>
    <scope>NUCLEOTIDE SEQUENCE [LARGE SCALE GENOMIC DNA]</scope>
    <source>
        <strain evidence="4 6">CGMCC 1.7012</strain>
    </source>
</reference>
<dbReference type="AlphaFoldDB" id="A0AA94H1V8"/>
<dbReference type="InterPro" id="IPR008964">
    <property type="entry name" value="Invasin/intimin_cell_adhesion"/>
</dbReference>
<dbReference type="SMART" id="SM00635">
    <property type="entry name" value="BID_2"/>
    <property type="match status" value="2"/>
</dbReference>
<gene>
    <name evidence="3" type="ORF">AWR26_14355</name>
    <name evidence="4" type="ORF">SAMN05216286_1384</name>
</gene>
<dbReference type="EMBL" id="CP014007">
    <property type="protein sequence ID" value="ANI83279.1"/>
    <property type="molecule type" value="Genomic_DNA"/>
</dbReference>
<protein>
    <submittedName>
        <fullName evidence="4">Ig-like domain (Group 2)</fullName>
    </submittedName>
    <submittedName>
        <fullName evidence="3">Tail fiber protein</fullName>
    </submittedName>
</protein>
<evidence type="ECO:0000313" key="4">
    <source>
        <dbReference type="EMBL" id="SFC03899.1"/>
    </source>
</evidence>
<dbReference type="PANTHER" id="PTHR35191">
    <property type="entry name" value="PROPHAGE SIDE TAIL FIBER PROTEIN HOMOLOG STFQ-RELATED"/>
    <property type="match status" value="1"/>
</dbReference>
<dbReference type="Gene3D" id="3.90.1340.10">
    <property type="entry name" value="Phage tail collar domain"/>
    <property type="match status" value="1"/>
</dbReference>
<keyword evidence="5" id="KW-1185">Reference proteome</keyword>
<reference evidence="3 5" key="2">
    <citation type="submission" date="2021-03" db="EMBL/GenBank/DDBJ databases">
        <authorList>
            <person name="Li Y."/>
            <person name="Li S."/>
            <person name="Chen M."/>
            <person name="Peng G."/>
            <person name="Tan Z."/>
            <person name="An Q."/>
        </authorList>
    </citation>
    <scope>NUCLEOTIDE SEQUENCE [LARGE SCALE GENOMIC DNA]</scope>
    <source>
        <strain evidence="3 5">Ola 51</strain>
    </source>
</reference>
<dbReference type="SUPFAM" id="SSF88874">
    <property type="entry name" value="Receptor-binding domain of short tail fibre protein gp12"/>
    <property type="match status" value="1"/>
</dbReference>
<dbReference type="KEGG" id="kor:AWR26_14355"/>
<evidence type="ECO:0000313" key="5">
    <source>
        <dbReference type="Proteomes" id="UP000078227"/>
    </source>
</evidence>
<evidence type="ECO:0000256" key="1">
    <source>
        <dbReference type="SAM" id="MobiDB-lite"/>
    </source>
</evidence>
<dbReference type="Proteomes" id="UP000078227">
    <property type="component" value="Chromosome"/>
</dbReference>
<name>A0AA94H1V8_9ENTR</name>
<organism evidence="4 6">
    <name type="scientific">Kosakonia oryzae</name>
    <dbReference type="NCBI Taxonomy" id="497725"/>
    <lineage>
        <taxon>Bacteria</taxon>
        <taxon>Pseudomonadati</taxon>
        <taxon>Pseudomonadota</taxon>
        <taxon>Gammaproteobacteria</taxon>
        <taxon>Enterobacterales</taxon>
        <taxon>Enterobacteriaceae</taxon>
        <taxon>Kosakonia</taxon>
    </lineage>
</organism>
<dbReference type="PANTHER" id="PTHR35191:SF1">
    <property type="entry name" value="PROPHAGE SIDE TAIL FIBER PROTEIN HOMOLOG STFQ-RELATED"/>
    <property type="match status" value="1"/>
</dbReference>
<dbReference type="CDD" id="cd19958">
    <property type="entry name" value="pyocin_knob"/>
    <property type="match status" value="1"/>
</dbReference>
<dbReference type="RefSeq" id="WP_064566892.1">
    <property type="nucleotide sequence ID" value="NZ_CP014007.2"/>
</dbReference>
<accession>A0AA94H1V8</accession>
<feature type="region of interest" description="Disordered" evidence="1">
    <location>
        <begin position="259"/>
        <end position="278"/>
    </location>
</feature>
<dbReference type="Pfam" id="PF07484">
    <property type="entry name" value="Collar"/>
    <property type="match status" value="1"/>
</dbReference>
<evidence type="ECO:0000259" key="2">
    <source>
        <dbReference type="SMART" id="SM00635"/>
    </source>
</evidence>
<sequence>MDQKFFRVPFASVGDRQTIPDVAPGNGAVSYPSGWGPDYAKDPGADANAKPVEREAMNAVLNAITGAIRQYQTNGYPEWITTANNNGASFGYDAGVVVDYNGELYLSLVSNNSATPGADATKWQLYIQREATEQEALAGDGSVQVMTPRRVKQLADYLDDQLHQTITTAMAPYILPVGAIILWGNTTPPDGWLELNGQTFDTAENPELAVLYPSGRVPDWRGRFVRAWAHGSSIDPDSSRTILSVQQDAMQDHTHFAGAETGFHDGVPGAPTRNTPGGEDIRTYSARTGQVNAYWGGARVSDETRPKNVAAMYIIKTDKAESEAGAETPSAIVISPASVTMNAGTTRQFTGTILPSALAAGYPVSWAVSDPSLGSINNSGLYTATAGKSGTQTIIASISTGLTATAAVTQQLYLTSIDIGAVPAGLLAGNSYPLTINYSPANYTETVNSASTDASVATLSADGTLTVSGAGTATLSLTGASSGVTDSITITATEEVIQETRLLIVNNLSEIAASGGDAQAEARENLGLGALATKDTLTAADTGAVPQDTQSLGTADLNTVVSPGRKFQSLTGNATSERHYPVSLAGMLDVIRTTETGIRQIYYPYNTTDVHHRYCEDTTVATPVFSNWSLNGSGDYLEAANNLSDVADAATARQNIGVSYTISTDTAPADSSGYAAGHIWYQIEES</sequence>
<evidence type="ECO:0000313" key="6">
    <source>
        <dbReference type="Proteomes" id="UP000182314"/>
    </source>
</evidence>